<dbReference type="EMBL" id="SRXU01000001">
    <property type="protein sequence ID" value="TGX45605.1"/>
    <property type="molecule type" value="Genomic_DNA"/>
</dbReference>
<dbReference type="OrthoDB" id="7176850at2"/>
<name>A0A4S1WSC8_9SPHN</name>
<dbReference type="RefSeq" id="WP_135981581.1">
    <property type="nucleotide sequence ID" value="NZ_SRXU01000001.1"/>
</dbReference>
<dbReference type="SUPFAM" id="SSF103515">
    <property type="entry name" value="Autotransporter"/>
    <property type="match status" value="1"/>
</dbReference>
<evidence type="ECO:0000259" key="1">
    <source>
        <dbReference type="PROSITE" id="PS51208"/>
    </source>
</evidence>
<dbReference type="Gene3D" id="2.40.128.130">
    <property type="entry name" value="Autotransporter beta-domain"/>
    <property type="match status" value="1"/>
</dbReference>
<dbReference type="SMART" id="SM00869">
    <property type="entry name" value="Autotransporter"/>
    <property type="match status" value="1"/>
</dbReference>
<protein>
    <submittedName>
        <fullName evidence="2">Autotransporter outer membrane beta-barrel domain-containing protein</fullName>
    </submittedName>
</protein>
<feature type="domain" description="Autotransporter" evidence="1">
    <location>
        <begin position="615"/>
        <end position="893"/>
    </location>
</feature>
<dbReference type="InterPro" id="IPR036709">
    <property type="entry name" value="Autotransporte_beta_dom_sf"/>
</dbReference>
<evidence type="ECO:0000313" key="3">
    <source>
        <dbReference type="Proteomes" id="UP000309848"/>
    </source>
</evidence>
<keyword evidence="3" id="KW-1185">Reference proteome</keyword>
<comment type="caution">
    <text evidence="2">The sequence shown here is derived from an EMBL/GenBank/DDBJ whole genome shotgun (WGS) entry which is preliminary data.</text>
</comment>
<proteinExistence type="predicted"/>
<dbReference type="AlphaFoldDB" id="A0A4S1WSC8"/>
<organism evidence="2 3">
    <name type="scientific">Sphingomonas naasensis</name>
    <dbReference type="NCBI Taxonomy" id="1344951"/>
    <lineage>
        <taxon>Bacteria</taxon>
        <taxon>Pseudomonadati</taxon>
        <taxon>Pseudomonadota</taxon>
        <taxon>Alphaproteobacteria</taxon>
        <taxon>Sphingomonadales</taxon>
        <taxon>Sphingomonadaceae</taxon>
        <taxon>Sphingomonas</taxon>
    </lineage>
</organism>
<gene>
    <name evidence="2" type="ORF">E5A74_00005</name>
</gene>
<accession>A0A4S1WSC8</accession>
<dbReference type="Proteomes" id="UP000309848">
    <property type="component" value="Unassembled WGS sequence"/>
</dbReference>
<reference evidence="2 3" key="1">
    <citation type="submission" date="2019-04" db="EMBL/GenBank/DDBJ databases">
        <title>Sphingomonas psychrotolerans sp. nov., isolated from soil in the Tianshan Mountains, Xinjiang, China.</title>
        <authorList>
            <person name="Luo Y."/>
            <person name="Sheng H."/>
        </authorList>
    </citation>
    <scope>NUCLEOTIDE SEQUENCE [LARGE SCALE GENOMIC DNA]</scope>
    <source>
        <strain evidence="2 3">KIS18-15</strain>
    </source>
</reference>
<dbReference type="Gene3D" id="2.160.20.160">
    <property type="match status" value="2"/>
</dbReference>
<feature type="non-terminal residue" evidence="2">
    <location>
        <position position="1"/>
    </location>
</feature>
<dbReference type="InterPro" id="IPR005546">
    <property type="entry name" value="Autotransporte_beta"/>
</dbReference>
<dbReference type="Pfam" id="PF03797">
    <property type="entry name" value="Autotransporter"/>
    <property type="match status" value="1"/>
</dbReference>
<dbReference type="PRINTS" id="PR00313">
    <property type="entry name" value="CABNDNGRPT"/>
</dbReference>
<dbReference type="PROSITE" id="PS51208">
    <property type="entry name" value="AUTOTRANSPORTER"/>
    <property type="match status" value="1"/>
</dbReference>
<sequence>EGANLVLSGTNGSVANVIGDDSAQSVTIDGALTGGVSLGGGDDSLTMHLSGLLDGALDGGAGNDTLNLTLDGASSINGMFGFETANITGASPLTLTGDFGANQRINFAGNSDNELIVGAGATFAGTVDGGAGHDLLRVQSGDAQTRTVVASQILSFEDLISEGAGTLALTAGNYSFENVAVNGGNLELGAGTTLGTNHGVIFDGADNRFTLGSGASVVGRVDGGAGNDTLALVQGAGTTRLLSTIDYSGFERLESSGSGNGELRIDRNASFANGVGLDGGVFNVVTGNTLTATVAGGANRESLIVGGRIEGDVDLGAGDDYLTIAGAGTITGTRSGGDGTDTLVFNTSGTYAAPTVFDAGSYASFEALNVEGGVVSFTGTGSYAAINIAGGRLIGQAGSVITATSPIQVSRGATFGSAGRVNGDIIVSGTLSPGASPGTMTVNGNVNFQPGSNLLLEVSPTASDLLNISGTLSIANGATMDITGVLHGTPGNRLDLVVAQGGINGRFTTINKSNDIFGFVVQNGNRLQIQSEFLNGDYPTNIGASIDYANEVLRGGYGVQAFTAALPVLVDAQGAIQQQAFAQLTPEPYGSAIQLGEENSLLLVDGVHGATATRGEGEGLYTFGQFLAGRADVKATNGLSGASASRVNNRGFFAGLGYGIGGGTQIGAFVGGLDSQQRIEWLGAKTELDALAAGVFGDTRLGGLGLHGLVGLNGGKAETSRRLLVNNHTGKAKYDLTSWIADLGVDYQVRLGAWTLAPKLGVTYVRTSRAAAAEQGLGDFSLSVDKGHRNSWFGEAAVAATGSFDLAGAKLTPYAQVGVRQLMGDARVPVTGQFTGAGSKITVDGIEREGTALRVALGLGIDLSEGVRLQAGYSGEFTGTERNSVMGGLSFRF</sequence>
<evidence type="ECO:0000313" key="2">
    <source>
        <dbReference type="EMBL" id="TGX45605.1"/>
    </source>
</evidence>